<proteinExistence type="predicted"/>
<dbReference type="RefSeq" id="WP_107725038.1">
    <property type="nucleotide sequence ID" value="NZ_PZZP01000001.1"/>
</dbReference>
<dbReference type="Proteomes" id="UP000241639">
    <property type="component" value="Unassembled WGS sequence"/>
</dbReference>
<sequence length="142" mass="16142">MDATVDTVKIKRYYQSQTQQTIEKLIALFSYPFHSDTDQIDFEVHYGPTANTYSIQVFPMEKMTASQVFENAYGKLIGSNLDYFEKIIFCGKDDPEAKSGEGWRKAEELLYIFASEKTLALAMGMRASVRRGRGVFLPLSQA</sequence>
<dbReference type="EMBL" id="PZZP01000001">
    <property type="protein sequence ID" value="PTM58205.1"/>
    <property type="molecule type" value="Genomic_DNA"/>
</dbReference>
<reference evidence="1 2" key="1">
    <citation type="submission" date="2018-04" db="EMBL/GenBank/DDBJ databases">
        <title>Genomic Encyclopedia of Archaeal and Bacterial Type Strains, Phase II (KMG-II): from individual species to whole genera.</title>
        <authorList>
            <person name="Goeker M."/>
        </authorList>
    </citation>
    <scope>NUCLEOTIDE SEQUENCE [LARGE SCALE GENOMIC DNA]</scope>
    <source>
        <strain evidence="1 2">DSM 45169</strain>
    </source>
</reference>
<comment type="caution">
    <text evidence="1">The sequence shown here is derived from an EMBL/GenBank/DDBJ whole genome shotgun (WGS) entry which is preliminary data.</text>
</comment>
<protein>
    <submittedName>
        <fullName evidence="1">Uncharacterized protein</fullName>
    </submittedName>
</protein>
<keyword evidence="2" id="KW-1185">Reference proteome</keyword>
<gene>
    <name evidence="1" type="ORF">C8J48_0783</name>
</gene>
<organism evidence="1 2">
    <name type="scientific">Desmospora activa DSM 45169</name>
    <dbReference type="NCBI Taxonomy" id="1121389"/>
    <lineage>
        <taxon>Bacteria</taxon>
        <taxon>Bacillati</taxon>
        <taxon>Bacillota</taxon>
        <taxon>Bacilli</taxon>
        <taxon>Bacillales</taxon>
        <taxon>Thermoactinomycetaceae</taxon>
        <taxon>Desmospora</taxon>
    </lineage>
</organism>
<name>A0A2T4Z8M4_9BACL</name>
<accession>A0A2T4Z8M4</accession>
<dbReference type="AlphaFoldDB" id="A0A2T4Z8M4"/>
<evidence type="ECO:0000313" key="2">
    <source>
        <dbReference type="Proteomes" id="UP000241639"/>
    </source>
</evidence>
<evidence type="ECO:0000313" key="1">
    <source>
        <dbReference type="EMBL" id="PTM58205.1"/>
    </source>
</evidence>